<reference evidence="7 8" key="1">
    <citation type="submission" date="2024-03" db="EMBL/GenBank/DDBJ databases">
        <title>Human intestinal bacterial collection.</title>
        <authorList>
            <person name="Pauvert C."/>
            <person name="Hitch T.C.A."/>
            <person name="Clavel T."/>
        </authorList>
    </citation>
    <scope>NUCLEOTIDE SEQUENCE [LARGE SCALE GENOMIC DNA]</scope>
    <source>
        <strain evidence="7 8">CLA-AA-H95</strain>
    </source>
</reference>
<dbReference type="InterPro" id="IPR000192">
    <property type="entry name" value="Aminotrans_V_dom"/>
</dbReference>
<evidence type="ECO:0000256" key="4">
    <source>
        <dbReference type="ARBA" id="ARBA00022898"/>
    </source>
</evidence>
<comment type="catalytic activity">
    <reaction evidence="5">
        <text>(sulfur carrier)-H + L-cysteine = (sulfur carrier)-SH + L-alanine</text>
        <dbReference type="Rhea" id="RHEA:43892"/>
        <dbReference type="Rhea" id="RHEA-COMP:14737"/>
        <dbReference type="Rhea" id="RHEA-COMP:14739"/>
        <dbReference type="ChEBI" id="CHEBI:29917"/>
        <dbReference type="ChEBI" id="CHEBI:35235"/>
        <dbReference type="ChEBI" id="CHEBI:57972"/>
        <dbReference type="ChEBI" id="CHEBI:64428"/>
        <dbReference type="EC" id="2.8.1.7"/>
    </reaction>
</comment>
<dbReference type="Proteomes" id="UP001446032">
    <property type="component" value="Unassembled WGS sequence"/>
</dbReference>
<accession>A0ABV1ARX8</accession>
<gene>
    <name evidence="7" type="ORF">WMO75_19885</name>
</gene>
<comment type="similarity">
    <text evidence="2">Belongs to the class-V pyridoxal-phosphate-dependent aminotransferase family. Csd subfamily.</text>
</comment>
<comment type="cofactor">
    <cofactor evidence="1">
        <name>pyridoxal 5'-phosphate</name>
        <dbReference type="ChEBI" id="CHEBI:597326"/>
    </cofactor>
</comment>
<dbReference type="Gene3D" id="3.90.1150.10">
    <property type="entry name" value="Aspartate Aminotransferase, domain 1"/>
    <property type="match status" value="1"/>
</dbReference>
<evidence type="ECO:0000256" key="1">
    <source>
        <dbReference type="ARBA" id="ARBA00001933"/>
    </source>
</evidence>
<organism evidence="7 8">
    <name type="scientific">Blautia intestinihominis</name>
    <dbReference type="NCBI Taxonomy" id="3133152"/>
    <lineage>
        <taxon>Bacteria</taxon>
        <taxon>Bacillati</taxon>
        <taxon>Bacillota</taxon>
        <taxon>Clostridia</taxon>
        <taxon>Lachnospirales</taxon>
        <taxon>Lachnospiraceae</taxon>
        <taxon>Blautia</taxon>
    </lineage>
</organism>
<keyword evidence="7" id="KW-0032">Aminotransferase</keyword>
<dbReference type="InterPro" id="IPR015421">
    <property type="entry name" value="PyrdxlP-dep_Trfase_major"/>
</dbReference>
<dbReference type="PIRSF" id="PIRSF005572">
    <property type="entry name" value="NifS"/>
    <property type="match status" value="1"/>
</dbReference>
<dbReference type="Gene3D" id="3.40.640.10">
    <property type="entry name" value="Type I PLP-dependent aspartate aminotransferase-like (Major domain)"/>
    <property type="match status" value="1"/>
</dbReference>
<dbReference type="RefSeq" id="WP_349078899.1">
    <property type="nucleotide sequence ID" value="NZ_JBBMEI010000227.1"/>
</dbReference>
<evidence type="ECO:0000313" key="8">
    <source>
        <dbReference type="Proteomes" id="UP001446032"/>
    </source>
</evidence>
<dbReference type="GO" id="GO:0008483">
    <property type="term" value="F:transaminase activity"/>
    <property type="evidence" value="ECO:0007669"/>
    <property type="project" value="UniProtKB-KW"/>
</dbReference>
<proteinExistence type="inferred from homology"/>
<evidence type="ECO:0000256" key="5">
    <source>
        <dbReference type="ARBA" id="ARBA00050776"/>
    </source>
</evidence>
<dbReference type="EMBL" id="JBBMEI010000227">
    <property type="protein sequence ID" value="MEQ2360521.1"/>
    <property type="molecule type" value="Genomic_DNA"/>
</dbReference>
<dbReference type="InterPro" id="IPR015422">
    <property type="entry name" value="PyrdxlP-dep_Trfase_small"/>
</dbReference>
<evidence type="ECO:0000313" key="7">
    <source>
        <dbReference type="EMBL" id="MEQ2360521.1"/>
    </source>
</evidence>
<evidence type="ECO:0000256" key="3">
    <source>
        <dbReference type="ARBA" id="ARBA00012239"/>
    </source>
</evidence>
<dbReference type="InterPro" id="IPR015424">
    <property type="entry name" value="PyrdxlP-dep_Trfase"/>
</dbReference>
<dbReference type="InterPro" id="IPR016454">
    <property type="entry name" value="Cysteine_dSase"/>
</dbReference>
<dbReference type="SUPFAM" id="SSF53383">
    <property type="entry name" value="PLP-dependent transferases"/>
    <property type="match status" value="1"/>
</dbReference>
<comment type="caution">
    <text evidence="7">The sequence shown here is derived from an EMBL/GenBank/DDBJ whole genome shotgun (WGS) entry which is preliminary data.</text>
</comment>
<dbReference type="EC" id="2.8.1.7" evidence="3"/>
<protein>
    <recommendedName>
        <fullName evidence="3">cysteine desulfurase</fullName>
        <ecNumber evidence="3">2.8.1.7</ecNumber>
    </recommendedName>
</protein>
<evidence type="ECO:0000256" key="2">
    <source>
        <dbReference type="ARBA" id="ARBA00010447"/>
    </source>
</evidence>
<keyword evidence="4" id="KW-0663">Pyridoxal phosphate</keyword>
<keyword evidence="8" id="KW-1185">Reference proteome</keyword>
<dbReference type="PANTHER" id="PTHR43586">
    <property type="entry name" value="CYSTEINE DESULFURASE"/>
    <property type="match status" value="1"/>
</dbReference>
<dbReference type="PANTHER" id="PTHR43586:SF4">
    <property type="entry name" value="ISOPENICILLIN N EPIMERASE"/>
    <property type="match status" value="1"/>
</dbReference>
<feature type="domain" description="Aminotransferase class V" evidence="6">
    <location>
        <begin position="2"/>
        <end position="374"/>
    </location>
</feature>
<sequence length="388" mass="42178">MVYLNNAATSWPKPSCVNEAVQACLMDTPASQFRGGSAILKKDVEVLCREAMGELLGIAESERIFFTSGATESLNTILCGLDYGKAGNSILVTQTEHNSVLRPLMNQSALKEHPVKIISCTAIGAVTEELLEQALEEERQDGRQAAALVVNHCSNVTGYVQDMDMISRFAKKNNLCLIVDVSQSAGCIPVYADQWKADAVIFTGHKSLMGMQGSGGFYIREGISLKPLKYGGTGRNSKQLTYEDEDYEYEVGTQNLPGIMALLAGVNFVRETGVDMIHKKEMALMEKLYEALEKIPGIQVYGNSKECRGPVMSLNFKGLTASDAAYILESGYGITVRAGLHCSPLIHEAMGTQKNGTIRISISYFTKEKDIQEFLTAAEQIAGSVAGR</sequence>
<evidence type="ECO:0000259" key="6">
    <source>
        <dbReference type="Pfam" id="PF00266"/>
    </source>
</evidence>
<dbReference type="Pfam" id="PF00266">
    <property type="entry name" value="Aminotran_5"/>
    <property type="match status" value="1"/>
</dbReference>
<name>A0ABV1ARX8_9FIRM</name>
<keyword evidence="7" id="KW-0808">Transferase</keyword>